<accession>A0A3P1WII8</accession>
<organism evidence="1 2">
    <name type="scientific">Arachnia propionica</name>
    <dbReference type="NCBI Taxonomy" id="1750"/>
    <lineage>
        <taxon>Bacteria</taxon>
        <taxon>Bacillati</taxon>
        <taxon>Actinomycetota</taxon>
        <taxon>Actinomycetes</taxon>
        <taxon>Propionibacteriales</taxon>
        <taxon>Propionibacteriaceae</taxon>
        <taxon>Arachnia</taxon>
    </lineage>
</organism>
<evidence type="ECO:0000313" key="1">
    <source>
        <dbReference type="EMBL" id="RRD46141.1"/>
    </source>
</evidence>
<dbReference type="Proteomes" id="UP000280935">
    <property type="component" value="Unassembled WGS sequence"/>
</dbReference>
<name>A0A3P1WII8_9ACTN</name>
<dbReference type="EMBL" id="RQYT01000150">
    <property type="protein sequence ID" value="RRD46141.1"/>
    <property type="molecule type" value="Genomic_DNA"/>
</dbReference>
<dbReference type="AlphaFoldDB" id="A0A3P1WII8"/>
<evidence type="ECO:0000313" key="2">
    <source>
        <dbReference type="Proteomes" id="UP000280935"/>
    </source>
</evidence>
<comment type="caution">
    <text evidence="1">The sequence shown here is derived from an EMBL/GenBank/DDBJ whole genome shotgun (WGS) entry which is preliminary data.</text>
</comment>
<dbReference type="OrthoDB" id="3264529at2"/>
<reference evidence="1 2" key="1">
    <citation type="submission" date="2018-11" db="EMBL/GenBank/DDBJ databases">
        <title>Genomes From Bacteria Associated with the Canine Oral Cavity: a Test Case for Automated Genome-Based Taxonomic Assignment.</title>
        <authorList>
            <person name="Coil D.A."/>
            <person name="Jospin G."/>
            <person name="Darling A.E."/>
            <person name="Wallis C."/>
            <person name="Davis I.J."/>
            <person name="Harris S."/>
            <person name="Eisen J.A."/>
            <person name="Holcombe L.J."/>
            <person name="O'Flynn C."/>
        </authorList>
    </citation>
    <scope>NUCLEOTIDE SEQUENCE [LARGE SCALE GENOMIC DNA]</scope>
    <source>
        <strain evidence="1 2">OH2822_COT-296</strain>
    </source>
</reference>
<proteinExistence type="predicted"/>
<protein>
    <submittedName>
        <fullName evidence="1">Uncharacterized protein</fullName>
    </submittedName>
</protein>
<feature type="non-terminal residue" evidence="1">
    <location>
        <position position="74"/>
    </location>
</feature>
<dbReference type="RefSeq" id="WP_148098980.1">
    <property type="nucleotide sequence ID" value="NZ_RQYT01000150.1"/>
</dbReference>
<sequence length="74" mass="7946">MEDSLSPGGDAQGLPLLDPNFANVTTPTMSLDKLEQINGMNDVEIAAPIGFLGSTGDVMNWPLFFIPWSELPNP</sequence>
<gene>
    <name evidence="1" type="ORF">EII35_15630</name>
</gene>